<dbReference type="EMBL" id="U93076">
    <property type="protein sequence ID" value="AAB87751.1"/>
    <property type="molecule type" value="mRNA"/>
</dbReference>
<dbReference type="Gene3D" id="2.30.30.40">
    <property type="entry name" value="SH3 Domains"/>
    <property type="match status" value="1"/>
</dbReference>
<dbReference type="GO" id="GO:0005245">
    <property type="term" value="F:voltage-gated calcium channel activity"/>
    <property type="evidence" value="ECO:0007669"/>
    <property type="project" value="InterPro"/>
</dbReference>
<evidence type="ECO:0000256" key="2">
    <source>
        <dbReference type="ARBA" id="ARBA00022443"/>
    </source>
</evidence>
<dbReference type="CDD" id="cd11863">
    <property type="entry name" value="SH3_CACNB"/>
    <property type="match status" value="1"/>
</dbReference>
<dbReference type="InterPro" id="IPR036028">
    <property type="entry name" value="SH3-like_dom_sf"/>
</dbReference>
<proteinExistence type="evidence at transcript level"/>
<evidence type="ECO:0000256" key="1">
    <source>
        <dbReference type="ARBA" id="ARBA00010836"/>
    </source>
</evidence>
<protein>
    <submittedName>
        <fullName evidence="7">Voltage-gated calcium channel beta subunit</fullName>
    </submittedName>
</protein>
<accession>O44222</accession>
<dbReference type="InterPro" id="IPR001452">
    <property type="entry name" value="SH3_domain"/>
</dbReference>
<evidence type="ECO:0000256" key="5">
    <source>
        <dbReference type="SAM" id="MobiDB-lite"/>
    </source>
</evidence>
<feature type="domain" description="SH3" evidence="6">
    <location>
        <begin position="74"/>
        <end position="143"/>
    </location>
</feature>
<dbReference type="InterPro" id="IPR000584">
    <property type="entry name" value="VDCC_L_bsu"/>
</dbReference>
<dbReference type="GO" id="GO:0005891">
    <property type="term" value="C:voltage-gated calcium channel complex"/>
    <property type="evidence" value="ECO:0007669"/>
    <property type="project" value="InterPro"/>
</dbReference>
<evidence type="ECO:0000256" key="3">
    <source>
        <dbReference type="ARBA" id="ARBA00022553"/>
    </source>
</evidence>
<keyword evidence="3" id="KW-0597">Phosphoprotein</keyword>
<name>O44222_CYACP</name>
<feature type="compositionally biased region" description="Polar residues" evidence="5">
    <location>
        <begin position="154"/>
        <end position="172"/>
    </location>
</feature>
<dbReference type="PANTHER" id="PTHR11824">
    <property type="entry name" value="VOLTAGE-DEPENDENT CALCIUM CHANNEL BETA SUBUNIT"/>
    <property type="match status" value="1"/>
</dbReference>
<sequence>MWFGTKKSKDSERRKRQPIDVYREQALSVNPAYIWGDDLDSRKTSGTSSEYGEDDIEQIRVQALEQLAAARVKPVAFAMRANYGYNGAEDDDSPIHGMALSFEPKDFLHIKEKFNNDWLIGRVVREGCDIGFIPSPSKLESLRLSGLAGRKMRQSSTSSNLHLQDAFSASSPSEDRQNSFDDESLPPSSPVKSVNPGVIGQPNSKTAKKGIFKKNDSLPPYDVVPSMRPVIFVGPSLKGYEVTDMMQKALFDYLKHRFQGRIVITRVTADISTAKKSTIQNLAKKPIIKERGATQASQEVNQEIERIFELCRNLQLVVLDSYTVNYPAQVAKTSLAPIIVYIKISSPKVLTRLVKSRGKSQSKNLNVQLVAAVKLGQCSEDMYDVVLDETQLEDACEHLGEFLEAYWRAAHPSQSNFGAAGAPGSFTANGQPVVVNYNSMDPFSAQSPTRHLRTAQV</sequence>
<dbReference type="AlphaFoldDB" id="O44222"/>
<feature type="region of interest" description="Disordered" evidence="5">
    <location>
        <begin position="1"/>
        <end position="20"/>
    </location>
</feature>
<evidence type="ECO:0000313" key="7">
    <source>
        <dbReference type="EMBL" id="AAB87751.1"/>
    </source>
</evidence>
<feature type="compositionally biased region" description="Basic and acidic residues" evidence="5">
    <location>
        <begin position="7"/>
        <end position="20"/>
    </location>
</feature>
<keyword evidence="2 4" id="KW-0728">SH3 domain</keyword>
<dbReference type="SMART" id="SM00072">
    <property type="entry name" value="GuKc"/>
    <property type="match status" value="1"/>
</dbReference>
<dbReference type="InterPro" id="IPR008145">
    <property type="entry name" value="GK/Ca_channel_bsu"/>
</dbReference>
<dbReference type="SUPFAM" id="SSF50044">
    <property type="entry name" value="SH3-domain"/>
    <property type="match status" value="1"/>
</dbReference>
<organism evidence="7">
    <name type="scientific">Cyanea capillata</name>
    <name type="common">Lion's mane jellyfish</name>
    <name type="synonym">Cyanea arctica</name>
    <dbReference type="NCBI Taxonomy" id="27804"/>
    <lineage>
        <taxon>Eukaryota</taxon>
        <taxon>Metazoa</taxon>
        <taxon>Cnidaria</taxon>
        <taxon>Scyphozoa</taxon>
        <taxon>Semaeostomeae</taxon>
        <taxon>Cyaneidae</taxon>
        <taxon>Cyanea</taxon>
    </lineage>
</organism>
<dbReference type="Gene3D" id="3.40.50.300">
    <property type="entry name" value="P-loop containing nucleotide triphosphate hydrolases"/>
    <property type="match status" value="1"/>
</dbReference>
<dbReference type="Pfam" id="PF00625">
    <property type="entry name" value="Guanylate_kin"/>
    <property type="match status" value="1"/>
</dbReference>
<dbReference type="PROSITE" id="PS50002">
    <property type="entry name" value="SH3"/>
    <property type="match status" value="1"/>
</dbReference>
<evidence type="ECO:0000256" key="4">
    <source>
        <dbReference type="PROSITE-ProRule" id="PRU00192"/>
    </source>
</evidence>
<dbReference type="SUPFAM" id="SSF52540">
    <property type="entry name" value="P-loop containing nucleoside triphosphate hydrolases"/>
    <property type="match status" value="1"/>
</dbReference>
<comment type="similarity">
    <text evidence="1">Belongs to the calcium channel beta subunit family.</text>
</comment>
<dbReference type="InterPro" id="IPR027417">
    <property type="entry name" value="P-loop_NTPase"/>
</dbReference>
<reference evidence="7" key="1">
    <citation type="journal article" date="1999" name="Recept. Channels">
        <title>Cloning and expression of a jellyfish calcium channel beta subunit reveal functional conservation of the alpha1-beta interaction.</title>
        <authorList>
            <person name="Jeziorski M.C."/>
            <person name="Greenberg R.M."/>
            <person name="Anderson P.A."/>
        </authorList>
    </citation>
    <scope>NUCLEOTIDE SEQUENCE</scope>
</reference>
<feature type="region of interest" description="Disordered" evidence="5">
    <location>
        <begin position="153"/>
        <end position="210"/>
    </location>
</feature>
<dbReference type="PRINTS" id="PR01626">
    <property type="entry name" value="LCACHANNELB"/>
</dbReference>
<evidence type="ECO:0000259" key="6">
    <source>
        <dbReference type="PROSITE" id="PS50002"/>
    </source>
</evidence>